<dbReference type="Pfam" id="PF07521">
    <property type="entry name" value="RMMBL"/>
    <property type="match status" value="1"/>
</dbReference>
<evidence type="ECO:0000313" key="9">
    <source>
        <dbReference type="EMBL" id="OGC52342.1"/>
    </source>
</evidence>
<keyword evidence="1" id="KW-0963">Cytoplasm</keyword>
<dbReference type="PANTHER" id="PTHR43694:SF1">
    <property type="entry name" value="RIBONUCLEASE J"/>
    <property type="match status" value="1"/>
</dbReference>
<evidence type="ECO:0000256" key="1">
    <source>
        <dbReference type="ARBA" id="ARBA00022490"/>
    </source>
</evidence>
<dbReference type="PANTHER" id="PTHR43694">
    <property type="entry name" value="RIBONUCLEASE J"/>
    <property type="match status" value="1"/>
</dbReference>
<proteinExistence type="predicted"/>
<keyword evidence="5" id="KW-0862">Zinc</keyword>
<name>A0A1F4V573_UNCKA</name>
<dbReference type="AlphaFoldDB" id="A0A1F4V573"/>
<gene>
    <name evidence="9" type="ORF">A2982_03680</name>
</gene>
<dbReference type="InterPro" id="IPR036866">
    <property type="entry name" value="RibonucZ/Hydroxyglut_hydro"/>
</dbReference>
<dbReference type="CDD" id="cd07714">
    <property type="entry name" value="RNaseJ_MBL-fold"/>
    <property type="match status" value="1"/>
</dbReference>
<dbReference type="InterPro" id="IPR001279">
    <property type="entry name" value="Metallo-B-lactamas"/>
</dbReference>
<keyword evidence="4" id="KW-0378">Hydrolase</keyword>
<dbReference type="GO" id="GO:0003723">
    <property type="term" value="F:RNA binding"/>
    <property type="evidence" value="ECO:0007669"/>
    <property type="project" value="UniProtKB-KW"/>
</dbReference>
<evidence type="ECO:0000256" key="5">
    <source>
        <dbReference type="ARBA" id="ARBA00022833"/>
    </source>
</evidence>
<evidence type="ECO:0000256" key="4">
    <source>
        <dbReference type="ARBA" id="ARBA00022801"/>
    </source>
</evidence>
<dbReference type="InterPro" id="IPR041636">
    <property type="entry name" value="RNase_J_C"/>
</dbReference>
<dbReference type="NCBIfam" id="TIGR00649">
    <property type="entry name" value="MG423"/>
    <property type="match status" value="1"/>
</dbReference>
<dbReference type="InterPro" id="IPR042173">
    <property type="entry name" value="RNase_J_2"/>
</dbReference>
<dbReference type="InterPro" id="IPR011108">
    <property type="entry name" value="RMMBL"/>
</dbReference>
<keyword evidence="2" id="KW-0540">Nuclease</keyword>
<dbReference type="InterPro" id="IPR004613">
    <property type="entry name" value="RNase_J"/>
</dbReference>
<evidence type="ECO:0000256" key="6">
    <source>
        <dbReference type="ARBA" id="ARBA00022839"/>
    </source>
</evidence>
<dbReference type="Pfam" id="PF12706">
    <property type="entry name" value="Lactamase_B_2"/>
    <property type="match status" value="1"/>
</dbReference>
<dbReference type="SMART" id="SM00849">
    <property type="entry name" value="Lactamase_B"/>
    <property type="match status" value="1"/>
</dbReference>
<dbReference type="SUPFAM" id="SSF56281">
    <property type="entry name" value="Metallo-hydrolase/oxidoreductase"/>
    <property type="match status" value="1"/>
</dbReference>
<dbReference type="Pfam" id="PF22505">
    <property type="entry name" value="RNase_J_b_CASP"/>
    <property type="match status" value="1"/>
</dbReference>
<accession>A0A1F4V573</accession>
<dbReference type="InterPro" id="IPR055132">
    <property type="entry name" value="RNase_J_b_CASP"/>
</dbReference>
<protein>
    <recommendedName>
        <fullName evidence="8">Metallo-beta-lactamase domain-containing protein</fullName>
    </recommendedName>
</protein>
<keyword evidence="7" id="KW-0694">RNA-binding</keyword>
<comment type="caution">
    <text evidence="9">The sequence shown here is derived from an EMBL/GenBank/DDBJ whole genome shotgun (WGS) entry which is preliminary data.</text>
</comment>
<evidence type="ECO:0000256" key="2">
    <source>
        <dbReference type="ARBA" id="ARBA00022722"/>
    </source>
</evidence>
<reference evidence="9 10" key="1">
    <citation type="journal article" date="2016" name="Nat. Commun.">
        <title>Thousands of microbial genomes shed light on interconnected biogeochemical processes in an aquifer system.</title>
        <authorList>
            <person name="Anantharaman K."/>
            <person name="Brown C.T."/>
            <person name="Hug L.A."/>
            <person name="Sharon I."/>
            <person name="Castelle C.J."/>
            <person name="Probst A.J."/>
            <person name="Thomas B.C."/>
            <person name="Singh A."/>
            <person name="Wilkins M.J."/>
            <person name="Karaoz U."/>
            <person name="Brodie E.L."/>
            <person name="Williams K.H."/>
            <person name="Hubbard S.S."/>
            <person name="Banfield J.F."/>
        </authorList>
    </citation>
    <scope>NUCLEOTIDE SEQUENCE [LARGE SCALE GENOMIC DNA]</scope>
</reference>
<dbReference type="Gene3D" id="3.40.50.10710">
    <property type="entry name" value="Metallo-hydrolase/oxidoreductase"/>
    <property type="match status" value="1"/>
</dbReference>
<keyword evidence="3" id="KW-0479">Metal-binding</keyword>
<evidence type="ECO:0000313" key="10">
    <source>
        <dbReference type="Proteomes" id="UP000178771"/>
    </source>
</evidence>
<evidence type="ECO:0000259" key="8">
    <source>
        <dbReference type="SMART" id="SM00849"/>
    </source>
</evidence>
<dbReference type="GO" id="GO:0046872">
    <property type="term" value="F:metal ion binding"/>
    <property type="evidence" value="ECO:0007669"/>
    <property type="project" value="UniProtKB-KW"/>
</dbReference>
<evidence type="ECO:0000256" key="3">
    <source>
        <dbReference type="ARBA" id="ARBA00022723"/>
    </source>
</evidence>
<evidence type="ECO:0000256" key="7">
    <source>
        <dbReference type="ARBA" id="ARBA00022884"/>
    </source>
</evidence>
<feature type="domain" description="Metallo-beta-lactamase" evidence="8">
    <location>
        <begin position="18"/>
        <end position="194"/>
    </location>
</feature>
<organism evidence="9 10">
    <name type="scientific">candidate division WWE3 bacterium RIFCSPLOWO2_01_FULL_39_13</name>
    <dbReference type="NCBI Taxonomy" id="1802624"/>
    <lineage>
        <taxon>Bacteria</taxon>
        <taxon>Katanobacteria</taxon>
    </lineage>
</organism>
<keyword evidence="6" id="KW-0269">Exonuclease</keyword>
<dbReference type="Gene3D" id="3.60.15.10">
    <property type="entry name" value="Ribonuclease Z/Hydroxyacylglutathione hydrolase-like"/>
    <property type="match status" value="1"/>
</dbReference>
<dbReference type="EMBL" id="MEVH01000002">
    <property type="protein sequence ID" value="OGC52342.1"/>
    <property type="molecule type" value="Genomic_DNA"/>
</dbReference>
<dbReference type="Gene3D" id="3.10.20.580">
    <property type="match status" value="1"/>
</dbReference>
<dbReference type="STRING" id="1802624.A2982_03680"/>
<dbReference type="GO" id="GO:0004527">
    <property type="term" value="F:exonuclease activity"/>
    <property type="evidence" value="ECO:0007669"/>
    <property type="project" value="UniProtKB-KW"/>
</dbReference>
<dbReference type="Pfam" id="PF17770">
    <property type="entry name" value="RNase_J_C"/>
    <property type="match status" value="1"/>
</dbReference>
<dbReference type="Proteomes" id="UP000178771">
    <property type="component" value="Unassembled WGS sequence"/>
</dbReference>
<sequence length="545" mass="61019">MNAPPLKIIPIGGTTTVQKNMYVYECQNDIIIMDCGIGFPDMETPGVDISIPDFSYVLENRDKVRGVVITHGHEDHRGSIAYLLKEYKFQVYAVTFVKKLIEQSLEEFTNLGNVKINTLDPNQPLQLGCFRLHPFAVNHSVPDTYGFAIDTPQGRIFHNTDFKFDWSPVMGKPFEIQKAAKLASEAPGEVLALLSDCLGSTTEGYSKSEKDIQTTFETILADSKKRQVFITTISSNISRIQQAINASVKYGRKVVLSGRSIRQTMEVAREMNYISSPDNVFVDERNSSKYNQSEITYIITGSYGQKNSGLWRVVAGEHKSIKLSENPVVIFSADPIPNSISTVNILIDELYIKNADVYYSEIQNNLHVSGHGIKGDLSLLANIVKPKYFIPIGGNIKHMRAYSDMMQEQGVEKNRILELLDGQAVIFENNTVKMGKKLRLKDVYVDGTLVGDVGTKVLDERMQMANHGMAVVVIEGSNVEVITHGFIFVKESGLLIDKTKKLVKESINVKVKGGDRKKYIEKTLQRFFFEETGRNPLVSVVFTGF</sequence>